<reference evidence="1" key="1">
    <citation type="submission" date="2019-03" db="EMBL/GenBank/DDBJ databases">
        <title>Long read genome sequence of the mycoparasitic Pythium oligandrum ATCC 38472 isolated from sugarbeet rhizosphere.</title>
        <authorList>
            <person name="Gaulin E."/>
        </authorList>
    </citation>
    <scope>NUCLEOTIDE SEQUENCE</scope>
    <source>
        <strain evidence="1">ATCC 38472_TT</strain>
    </source>
</reference>
<sequence length="402" mass="44925">MMEPLAVMDPWRHAFRGAVGATAAVTLLTNALKNRKALLSLRPQLSALQVATPSRNALAIAVFVGVFRFVERLEADRRRGRVSKAVEKASVVASVLAILCVHPKNRTPLVALASTHAATLWFRDLLATHPELASLKYADFLVFLASGGWIMYSTLFHPESYEPSHMKTIVKYSLTPRKCADELQAAYRQGLNPHPCEGRHPGRDCTEFFWRTFLWQVLRMGLRIYLPVHLTTWLLALRHRAVRNKPLLELLQRFVVKLVRSAMYYIGYVLIGWTIPCYTKSFAERSIARRKVQFFLCGSIPAASLLFESPSRRRPIGVILSSYAFVSMGTVLSNHPRFQWLQQGSGPVRSVLDVVSVGAAAAYAMDLTVQSNGALRRLLLGSKKKSETDHAKANSKLEGSNP</sequence>
<dbReference type="OrthoDB" id="152841at2759"/>
<gene>
    <name evidence="1" type="ORF">Poli38472_008834</name>
</gene>
<name>A0A8K1C4A9_PYTOL</name>
<dbReference type="PANTHER" id="PTHR12459">
    <property type="entry name" value="TRANSMEMBRANE PROTEIN 135-RELATED"/>
    <property type="match status" value="1"/>
</dbReference>
<dbReference type="EMBL" id="SPLM01000146">
    <property type="protein sequence ID" value="TMW56186.1"/>
    <property type="molecule type" value="Genomic_DNA"/>
</dbReference>
<evidence type="ECO:0008006" key="3">
    <source>
        <dbReference type="Google" id="ProtNLM"/>
    </source>
</evidence>
<keyword evidence="2" id="KW-1185">Reference proteome</keyword>
<evidence type="ECO:0000313" key="2">
    <source>
        <dbReference type="Proteomes" id="UP000794436"/>
    </source>
</evidence>
<organism evidence="1 2">
    <name type="scientific">Pythium oligandrum</name>
    <name type="common">Mycoparasitic fungus</name>
    <dbReference type="NCBI Taxonomy" id="41045"/>
    <lineage>
        <taxon>Eukaryota</taxon>
        <taxon>Sar</taxon>
        <taxon>Stramenopiles</taxon>
        <taxon>Oomycota</taxon>
        <taxon>Peronosporomycetes</taxon>
        <taxon>Pythiales</taxon>
        <taxon>Pythiaceae</taxon>
        <taxon>Pythium</taxon>
    </lineage>
</organism>
<dbReference type="AlphaFoldDB" id="A0A8K1C4A9"/>
<accession>A0A8K1C4A9</accession>
<dbReference type="InterPro" id="IPR026749">
    <property type="entry name" value="Tmem135"/>
</dbReference>
<proteinExistence type="predicted"/>
<dbReference type="Proteomes" id="UP000794436">
    <property type="component" value="Unassembled WGS sequence"/>
</dbReference>
<dbReference type="PANTHER" id="PTHR12459:SF15">
    <property type="entry name" value="TRANSMEMBRANE PROTEIN 135"/>
    <property type="match status" value="1"/>
</dbReference>
<protein>
    <recommendedName>
        <fullName evidence="3">Transmembrane protein 135 N-terminal domain-containing protein</fullName>
    </recommendedName>
</protein>
<comment type="caution">
    <text evidence="1">The sequence shown here is derived from an EMBL/GenBank/DDBJ whole genome shotgun (WGS) entry which is preliminary data.</text>
</comment>
<evidence type="ECO:0000313" key="1">
    <source>
        <dbReference type="EMBL" id="TMW56186.1"/>
    </source>
</evidence>